<name>A0A2P7MQD7_9CYAN</name>
<feature type="transmembrane region" description="Helical" evidence="1">
    <location>
        <begin position="36"/>
        <end position="54"/>
    </location>
</feature>
<accession>A0A2P7MQD7</accession>
<dbReference type="RefSeq" id="WP_106633169.1">
    <property type="nucleotide sequence ID" value="NZ_PXXO01000024.1"/>
</dbReference>
<evidence type="ECO:0000313" key="2">
    <source>
        <dbReference type="EMBL" id="PSJ03417.1"/>
    </source>
</evidence>
<sequence length="94" mass="10489">MKQLSGKSKPKWLVLASQMLAGTVFVAMTISVLPALLLMSLVMALLLIPVLRQVRKEAEQSGIELNSPPKNMVNVTPLHRRLQQDLLKYLGLIR</sequence>
<protein>
    <submittedName>
        <fullName evidence="2">Uncharacterized protein</fullName>
    </submittedName>
</protein>
<dbReference type="AlphaFoldDB" id="A0A2P7MQD7"/>
<proteinExistence type="predicted"/>
<keyword evidence="1" id="KW-0812">Transmembrane</keyword>
<dbReference type="OrthoDB" id="560832at2"/>
<organism evidence="2 3">
    <name type="scientific">Cyanobium usitatum str. Tous</name>
    <dbReference type="NCBI Taxonomy" id="2116684"/>
    <lineage>
        <taxon>Bacteria</taxon>
        <taxon>Bacillati</taxon>
        <taxon>Cyanobacteriota</taxon>
        <taxon>Cyanophyceae</taxon>
        <taxon>Synechococcales</taxon>
        <taxon>Prochlorococcaceae</taxon>
        <taxon>Cyanobium</taxon>
    </lineage>
</organism>
<reference evidence="2 3" key="1">
    <citation type="journal article" date="2018" name="Environ. Microbiol.">
        <title>Ecological and genomic features of two widespread freshwater picocyanobacteria.</title>
        <authorList>
            <person name="Cabello-Yeves P.J."/>
            <person name="Picazo A."/>
            <person name="Camacho A."/>
            <person name="Callieri C."/>
            <person name="Rosselli R."/>
            <person name="Roda-Garcia J.J."/>
            <person name="Coutinho F.H."/>
            <person name="Rodriguez-Valera F."/>
        </authorList>
    </citation>
    <scope>NUCLEOTIDE SEQUENCE [LARGE SCALE GENOMIC DNA]</scope>
    <source>
        <strain evidence="2 3">Tous</strain>
    </source>
</reference>
<evidence type="ECO:0000256" key="1">
    <source>
        <dbReference type="SAM" id="Phobius"/>
    </source>
</evidence>
<dbReference type="EMBL" id="PXXO01000024">
    <property type="protein sequence ID" value="PSJ03417.1"/>
    <property type="molecule type" value="Genomic_DNA"/>
</dbReference>
<keyword evidence="3" id="KW-1185">Reference proteome</keyword>
<keyword evidence="1" id="KW-0472">Membrane</keyword>
<evidence type="ECO:0000313" key="3">
    <source>
        <dbReference type="Proteomes" id="UP000243002"/>
    </source>
</evidence>
<gene>
    <name evidence="2" type="ORF">C7K55_13085</name>
</gene>
<keyword evidence="1" id="KW-1133">Transmembrane helix</keyword>
<comment type="caution">
    <text evidence="2">The sequence shown here is derived from an EMBL/GenBank/DDBJ whole genome shotgun (WGS) entry which is preliminary data.</text>
</comment>
<dbReference type="Proteomes" id="UP000243002">
    <property type="component" value="Unassembled WGS sequence"/>
</dbReference>